<evidence type="ECO:0000313" key="2">
    <source>
        <dbReference type="EMBL" id="KAJ1521168.1"/>
    </source>
</evidence>
<proteinExistence type="predicted"/>
<dbReference type="EMBL" id="JAPTSV010000013">
    <property type="protein sequence ID" value="KAJ1521168.1"/>
    <property type="molecule type" value="Genomic_DNA"/>
</dbReference>
<accession>A0AAV7X9R6</accession>
<gene>
    <name evidence="2" type="ORF">ONE63_002863</name>
</gene>
<reference evidence="2" key="1">
    <citation type="submission" date="2022-12" db="EMBL/GenBank/DDBJ databases">
        <title>Chromosome-level genome assembly of the bean flower thrips Megalurothrips usitatus.</title>
        <authorList>
            <person name="Ma L."/>
            <person name="Liu Q."/>
            <person name="Li H."/>
            <person name="Cai W."/>
        </authorList>
    </citation>
    <scope>NUCLEOTIDE SEQUENCE</scope>
    <source>
        <strain evidence="2">Cailab_2022a</strain>
    </source>
</reference>
<name>A0AAV7X9R6_9NEOP</name>
<feature type="compositionally biased region" description="Basic and acidic residues" evidence="1">
    <location>
        <begin position="1"/>
        <end position="11"/>
    </location>
</feature>
<evidence type="ECO:0000313" key="3">
    <source>
        <dbReference type="Proteomes" id="UP001075354"/>
    </source>
</evidence>
<evidence type="ECO:0000256" key="1">
    <source>
        <dbReference type="SAM" id="MobiDB-lite"/>
    </source>
</evidence>
<dbReference type="AlphaFoldDB" id="A0AAV7X9R6"/>
<dbReference type="Proteomes" id="UP001075354">
    <property type="component" value="Chromosome 13"/>
</dbReference>
<feature type="region of interest" description="Disordered" evidence="1">
    <location>
        <begin position="143"/>
        <end position="258"/>
    </location>
</feature>
<comment type="caution">
    <text evidence="2">The sequence shown here is derived from an EMBL/GenBank/DDBJ whole genome shotgun (WGS) entry which is preliminary data.</text>
</comment>
<feature type="compositionally biased region" description="Low complexity" evidence="1">
    <location>
        <begin position="221"/>
        <end position="232"/>
    </location>
</feature>
<protein>
    <submittedName>
        <fullName evidence="2">Uncharacterized protein</fullName>
    </submittedName>
</protein>
<keyword evidence="3" id="KW-1185">Reference proteome</keyword>
<sequence length="283" mass="30551">MDVEFSDKYEDGGVGGGRRSPRSVVHCLSKKARLEDAVPAGALPAVAAAAATTYLPYPDPHSYLYWYDSWALSAFRPWPSIFTATKDGKTQPMGPMGPLPFLRDSLPAVPPYLGQGPPVLLHPERMVPVGEYDKFERSYQPNVSLLSVPPSEPLEEKYSHVDVTSTEDEEASTTNNLAKSPSHTVSTIMLNPSRRSPAPSPTRSRSRSASPAPASPPPSPATSSAPPVSSSVLKGAQSPLPKFKKEIEMSSDTEDSASEGAGKYLRVHFVFVLHRQGTCCIFI</sequence>
<organism evidence="2 3">
    <name type="scientific">Megalurothrips usitatus</name>
    <name type="common">bean blossom thrips</name>
    <dbReference type="NCBI Taxonomy" id="439358"/>
    <lineage>
        <taxon>Eukaryota</taxon>
        <taxon>Metazoa</taxon>
        <taxon>Ecdysozoa</taxon>
        <taxon>Arthropoda</taxon>
        <taxon>Hexapoda</taxon>
        <taxon>Insecta</taxon>
        <taxon>Pterygota</taxon>
        <taxon>Neoptera</taxon>
        <taxon>Paraneoptera</taxon>
        <taxon>Thysanoptera</taxon>
        <taxon>Terebrantia</taxon>
        <taxon>Thripoidea</taxon>
        <taxon>Thripidae</taxon>
        <taxon>Megalurothrips</taxon>
    </lineage>
</organism>
<feature type="compositionally biased region" description="Low complexity" evidence="1">
    <location>
        <begin position="192"/>
        <end position="212"/>
    </location>
</feature>
<feature type="compositionally biased region" description="Polar residues" evidence="1">
    <location>
        <begin position="172"/>
        <end position="190"/>
    </location>
</feature>
<feature type="region of interest" description="Disordered" evidence="1">
    <location>
        <begin position="1"/>
        <end position="22"/>
    </location>
</feature>